<reference evidence="1" key="1">
    <citation type="journal article" date="2020" name="G3 (Bethesda)">
        <title>High-Quality Assemblies for Three Invasive Social Wasps from the &lt;i&gt;Vespula&lt;/i&gt; Genus.</title>
        <authorList>
            <person name="Harrop T.W.R."/>
            <person name="Guhlin J."/>
            <person name="McLaughlin G.M."/>
            <person name="Permina E."/>
            <person name="Stockwell P."/>
            <person name="Gilligan J."/>
            <person name="Le Lec M.F."/>
            <person name="Gruber M.A.M."/>
            <person name="Quinn O."/>
            <person name="Lovegrove M."/>
            <person name="Duncan E.J."/>
            <person name="Remnant E.J."/>
            <person name="Van Eeckhoven J."/>
            <person name="Graham B."/>
            <person name="Knapp R.A."/>
            <person name="Langford K.W."/>
            <person name="Kronenberg Z."/>
            <person name="Press M.O."/>
            <person name="Eacker S.M."/>
            <person name="Wilson-Rankin E.E."/>
            <person name="Purcell J."/>
            <person name="Lester P.J."/>
            <person name="Dearden P.K."/>
        </authorList>
    </citation>
    <scope>NUCLEOTIDE SEQUENCE</scope>
    <source>
        <strain evidence="1">Volc-1</strain>
    </source>
</reference>
<sequence length="292" mass="34223">MEMSRVPILVILGSTGSGKSKLGIELARRFCGEIISADSMQRSVFIENLIQTDDVQESIRLWLFISALERQDAFSFASLIEAMKEFVESFTGIASLCPYHMQRVQAFSPADYIPSTSHVSWPIFATMHYRPHFQQLHLLFAEIREITGSGVVFVERLDWHRWRVSNWTVTRRQMRFVHDGPSVHFSHTTMDYLDQRYFGRWIGRRRSIALPARFPDLNPLHFFFLWAYLKQLVYATLVPNVDILRDRILYGCHRIWNTVEILVRQNMRRRIDAEAGHFQHLLRSTDMTSEGL</sequence>
<dbReference type="Proteomes" id="UP000600918">
    <property type="component" value="Unassembled WGS sequence"/>
</dbReference>
<keyword evidence="2" id="KW-1185">Reference proteome</keyword>
<evidence type="ECO:0000313" key="2">
    <source>
        <dbReference type="Proteomes" id="UP000600918"/>
    </source>
</evidence>
<evidence type="ECO:0000313" key="1">
    <source>
        <dbReference type="EMBL" id="KAF7438817.1"/>
    </source>
</evidence>
<dbReference type="InterPro" id="IPR027417">
    <property type="entry name" value="P-loop_NTPase"/>
</dbReference>
<accession>A0A834PFJ1</accession>
<dbReference type="InterPro" id="IPR036397">
    <property type="entry name" value="RNaseH_sf"/>
</dbReference>
<dbReference type="PANTHER" id="PTHR47326:SF1">
    <property type="entry name" value="HTH PSQ-TYPE DOMAIN-CONTAINING PROTEIN"/>
    <property type="match status" value="1"/>
</dbReference>
<dbReference type="Gene3D" id="3.40.50.300">
    <property type="entry name" value="P-loop containing nucleotide triphosphate hydrolases"/>
    <property type="match status" value="1"/>
</dbReference>
<proteinExistence type="predicted"/>
<organism evidence="1 2">
    <name type="scientific">Vespula pensylvanica</name>
    <name type="common">Western yellow jacket</name>
    <name type="synonym">Wasp</name>
    <dbReference type="NCBI Taxonomy" id="30213"/>
    <lineage>
        <taxon>Eukaryota</taxon>
        <taxon>Metazoa</taxon>
        <taxon>Ecdysozoa</taxon>
        <taxon>Arthropoda</taxon>
        <taxon>Hexapoda</taxon>
        <taxon>Insecta</taxon>
        <taxon>Pterygota</taxon>
        <taxon>Neoptera</taxon>
        <taxon>Endopterygota</taxon>
        <taxon>Hymenoptera</taxon>
        <taxon>Apocrita</taxon>
        <taxon>Aculeata</taxon>
        <taxon>Vespoidea</taxon>
        <taxon>Vespidae</taxon>
        <taxon>Vespinae</taxon>
        <taxon>Vespula</taxon>
    </lineage>
</organism>
<dbReference type="SUPFAM" id="SSF52540">
    <property type="entry name" value="P-loop containing nucleoside triphosphate hydrolases"/>
    <property type="match status" value="1"/>
</dbReference>
<dbReference type="EMBL" id="JACSDY010000001">
    <property type="protein sequence ID" value="KAF7438817.1"/>
    <property type="molecule type" value="Genomic_DNA"/>
</dbReference>
<comment type="caution">
    <text evidence="1">The sequence shown here is derived from an EMBL/GenBank/DDBJ whole genome shotgun (WGS) entry which is preliminary data.</text>
</comment>
<name>A0A834PFJ1_VESPE</name>
<dbReference type="PANTHER" id="PTHR47326">
    <property type="entry name" value="TRANSPOSABLE ELEMENT TC3 TRANSPOSASE-LIKE PROTEIN"/>
    <property type="match status" value="1"/>
</dbReference>
<dbReference type="Gene3D" id="3.30.420.10">
    <property type="entry name" value="Ribonuclease H-like superfamily/Ribonuclease H"/>
    <property type="match status" value="1"/>
</dbReference>
<dbReference type="GO" id="GO:0003676">
    <property type="term" value="F:nucleic acid binding"/>
    <property type="evidence" value="ECO:0007669"/>
    <property type="project" value="InterPro"/>
</dbReference>
<dbReference type="AlphaFoldDB" id="A0A834PFJ1"/>
<gene>
    <name evidence="1" type="ORF">H0235_001208</name>
</gene>
<protein>
    <submittedName>
        <fullName evidence="1">Uncharacterized protein</fullName>
    </submittedName>
</protein>